<dbReference type="Proteomes" id="UP000242501">
    <property type="component" value="Unassembled WGS sequence"/>
</dbReference>
<reference evidence="6" key="1">
    <citation type="submission" date="2016-09" db="EMBL/GenBank/DDBJ databases">
        <authorList>
            <person name="Varghese N."/>
            <person name="Submissions S."/>
        </authorList>
    </citation>
    <scope>NUCLEOTIDE SEQUENCE [LARGE SCALE GENOMIC DNA]</scope>
    <source>
        <strain evidence="6">ANC 4422</strain>
    </source>
</reference>
<dbReference type="PANTHER" id="PTHR41534:SF1">
    <property type="entry name" value="BLR3401 PROTEIN"/>
    <property type="match status" value="1"/>
</dbReference>
<dbReference type="Gene3D" id="3.10.450.50">
    <property type="match status" value="1"/>
</dbReference>
<dbReference type="GO" id="GO:0051213">
    <property type="term" value="F:dioxygenase activity"/>
    <property type="evidence" value="ECO:0007669"/>
    <property type="project" value="UniProtKB-KW"/>
</dbReference>
<dbReference type="InterPro" id="IPR000391">
    <property type="entry name" value="Rng_hydr_dOase-bsu"/>
</dbReference>
<dbReference type="GO" id="GO:0019380">
    <property type="term" value="P:3-phenylpropionate catabolic process"/>
    <property type="evidence" value="ECO:0007669"/>
    <property type="project" value="TreeGrafter"/>
</dbReference>
<keyword evidence="4" id="KW-0560">Oxidoreductase</keyword>
<organism evidence="5 6">
    <name type="scientific">Acinetobacter boissieri</name>
    <dbReference type="NCBI Taxonomy" id="1219383"/>
    <lineage>
        <taxon>Bacteria</taxon>
        <taxon>Pseudomonadati</taxon>
        <taxon>Pseudomonadota</taxon>
        <taxon>Gammaproteobacteria</taxon>
        <taxon>Moraxellales</taxon>
        <taxon>Moraxellaceae</taxon>
        <taxon>Acinetobacter</taxon>
    </lineage>
</organism>
<dbReference type="RefSeq" id="WP_092748240.1">
    <property type="nucleotide sequence ID" value="NZ_FMYL01000006.1"/>
</dbReference>
<comment type="similarity">
    <text evidence="1">Belongs to the bacterial ring-hydroxylating dioxygenase beta subunit family.</text>
</comment>
<dbReference type="CDD" id="cd00667">
    <property type="entry name" value="ring_hydroxylating_dioxygenases_beta"/>
    <property type="match status" value="1"/>
</dbReference>
<proteinExistence type="inferred from homology"/>
<dbReference type="Pfam" id="PF00866">
    <property type="entry name" value="Ring_hydroxyl_B"/>
    <property type="match status" value="1"/>
</dbReference>
<dbReference type="EMBL" id="FMYL01000006">
    <property type="protein sequence ID" value="SDB94891.1"/>
    <property type="molecule type" value="Genomic_DNA"/>
</dbReference>
<dbReference type="PANTHER" id="PTHR41534">
    <property type="entry name" value="BLR3401 PROTEIN"/>
    <property type="match status" value="1"/>
</dbReference>
<gene>
    <name evidence="5" type="ORF">SAMN05421733_106120</name>
</gene>
<keyword evidence="2" id="KW-0058">Aromatic hydrocarbons catabolism</keyword>
<accession>A0A1G6HKZ6</accession>
<keyword evidence="6" id="KW-1185">Reference proteome</keyword>
<name>A0A1G6HKZ6_9GAMM</name>
<dbReference type="InterPro" id="IPR017640">
    <property type="entry name" value="Anthranilate_1-2-diOase_ssu"/>
</dbReference>
<evidence type="ECO:0000256" key="4">
    <source>
        <dbReference type="ARBA" id="ARBA00023002"/>
    </source>
</evidence>
<evidence type="ECO:0000256" key="1">
    <source>
        <dbReference type="ARBA" id="ARBA00009570"/>
    </source>
</evidence>
<protein>
    <submittedName>
        <fullName evidence="5">Anthranilate 1,2-dioxygenase</fullName>
    </submittedName>
</protein>
<dbReference type="OrthoDB" id="7446267at2"/>
<dbReference type="InterPro" id="IPR032710">
    <property type="entry name" value="NTF2-like_dom_sf"/>
</dbReference>
<dbReference type="NCBIfam" id="TIGR03231">
    <property type="entry name" value="anthran_1_2_B"/>
    <property type="match status" value="1"/>
</dbReference>
<sequence>MNQQLNHHVAQFLYENADRCDNREWDDYLQDFDPQCEIHLPQWIDEYNYVTDPNNGLSYMYYSDRTGLEDRIFRLRTGKSAASTPLARTVHNLMNIRIVEDDAEQLVVKLNWNTFYYRQGLQSNFYGYATYHLNKVDGSYKIAKKHIVLLNDRIDSVLDFYHI</sequence>
<evidence type="ECO:0000313" key="6">
    <source>
        <dbReference type="Proteomes" id="UP000242501"/>
    </source>
</evidence>
<evidence type="ECO:0000313" key="5">
    <source>
        <dbReference type="EMBL" id="SDB94891.1"/>
    </source>
</evidence>
<keyword evidence="3 5" id="KW-0223">Dioxygenase</keyword>
<dbReference type="SUPFAM" id="SSF54427">
    <property type="entry name" value="NTF2-like"/>
    <property type="match status" value="1"/>
</dbReference>
<evidence type="ECO:0000256" key="3">
    <source>
        <dbReference type="ARBA" id="ARBA00022964"/>
    </source>
</evidence>
<dbReference type="AlphaFoldDB" id="A0A1G6HKZ6"/>
<dbReference type="STRING" id="1219383.SAMN05421733_106120"/>
<evidence type="ECO:0000256" key="2">
    <source>
        <dbReference type="ARBA" id="ARBA00022797"/>
    </source>
</evidence>